<organism evidence="2 3">
    <name type="scientific">Liparis tanakae</name>
    <name type="common">Tanaka's snailfish</name>
    <dbReference type="NCBI Taxonomy" id="230148"/>
    <lineage>
        <taxon>Eukaryota</taxon>
        <taxon>Metazoa</taxon>
        <taxon>Chordata</taxon>
        <taxon>Craniata</taxon>
        <taxon>Vertebrata</taxon>
        <taxon>Euteleostomi</taxon>
        <taxon>Actinopterygii</taxon>
        <taxon>Neopterygii</taxon>
        <taxon>Teleostei</taxon>
        <taxon>Neoteleostei</taxon>
        <taxon>Acanthomorphata</taxon>
        <taxon>Eupercaria</taxon>
        <taxon>Perciformes</taxon>
        <taxon>Cottioidei</taxon>
        <taxon>Cottales</taxon>
        <taxon>Liparidae</taxon>
        <taxon>Liparis</taxon>
    </lineage>
</organism>
<sequence>MKQASSSKCGGKNGVYSADEFDKEQQSEGWKPKATGKKKKRRERGRERVGLVLRGFGGLLVENDGCSWALKQPLSLPIRLIWKDGEAFDI</sequence>
<feature type="compositionally biased region" description="Basic residues" evidence="1">
    <location>
        <begin position="34"/>
        <end position="43"/>
    </location>
</feature>
<dbReference type="AlphaFoldDB" id="A0A4Z2ILR2"/>
<gene>
    <name evidence="2" type="ORF">EYF80_011608</name>
</gene>
<evidence type="ECO:0000313" key="2">
    <source>
        <dbReference type="EMBL" id="TNN78103.1"/>
    </source>
</evidence>
<comment type="caution">
    <text evidence="2">The sequence shown here is derived from an EMBL/GenBank/DDBJ whole genome shotgun (WGS) entry which is preliminary data.</text>
</comment>
<proteinExistence type="predicted"/>
<dbReference type="Proteomes" id="UP000314294">
    <property type="component" value="Unassembled WGS sequence"/>
</dbReference>
<reference evidence="2 3" key="1">
    <citation type="submission" date="2019-03" db="EMBL/GenBank/DDBJ databases">
        <title>First draft genome of Liparis tanakae, snailfish: a comprehensive survey of snailfish specific genes.</title>
        <authorList>
            <person name="Kim W."/>
            <person name="Song I."/>
            <person name="Jeong J.-H."/>
            <person name="Kim D."/>
            <person name="Kim S."/>
            <person name="Ryu S."/>
            <person name="Song J.Y."/>
            <person name="Lee S.K."/>
        </authorList>
    </citation>
    <scope>NUCLEOTIDE SEQUENCE [LARGE SCALE GENOMIC DNA]</scope>
    <source>
        <tissue evidence="2">Muscle</tissue>
    </source>
</reference>
<evidence type="ECO:0000313" key="3">
    <source>
        <dbReference type="Proteomes" id="UP000314294"/>
    </source>
</evidence>
<feature type="region of interest" description="Disordered" evidence="1">
    <location>
        <begin position="1"/>
        <end position="45"/>
    </location>
</feature>
<keyword evidence="3" id="KW-1185">Reference proteome</keyword>
<accession>A0A4Z2ILR2</accession>
<protein>
    <submittedName>
        <fullName evidence="2">Uncharacterized protein</fullName>
    </submittedName>
</protein>
<evidence type="ECO:0000256" key="1">
    <source>
        <dbReference type="SAM" id="MobiDB-lite"/>
    </source>
</evidence>
<name>A0A4Z2ILR2_9TELE</name>
<dbReference type="EMBL" id="SRLO01000076">
    <property type="protein sequence ID" value="TNN78103.1"/>
    <property type="molecule type" value="Genomic_DNA"/>
</dbReference>